<gene>
    <name evidence="6" type="ORF">SAMN05660826_00196</name>
</gene>
<protein>
    <submittedName>
        <fullName evidence="6">NTE family protein</fullName>
    </submittedName>
</protein>
<dbReference type="InterPro" id="IPR016035">
    <property type="entry name" value="Acyl_Trfase/lysoPLipase"/>
</dbReference>
<feature type="active site" description="Nucleophile" evidence="4">
    <location>
        <position position="46"/>
    </location>
</feature>
<dbReference type="STRING" id="447595.SAMN05660826_00196"/>
<feature type="short sequence motif" description="GXSXG" evidence="4">
    <location>
        <begin position="44"/>
        <end position="48"/>
    </location>
</feature>
<evidence type="ECO:0000256" key="4">
    <source>
        <dbReference type="PROSITE-ProRule" id="PRU01161"/>
    </source>
</evidence>
<feature type="domain" description="PNPLA" evidence="5">
    <location>
        <begin position="13"/>
        <end position="171"/>
    </location>
</feature>
<dbReference type="InterPro" id="IPR002641">
    <property type="entry name" value="PNPLA_dom"/>
</dbReference>
<keyword evidence="3 4" id="KW-0443">Lipid metabolism</keyword>
<dbReference type="Proteomes" id="UP000184375">
    <property type="component" value="Unassembled WGS sequence"/>
</dbReference>
<dbReference type="AlphaFoldDB" id="A0A1M7FY39"/>
<keyword evidence="1 4" id="KW-0378">Hydrolase</keyword>
<evidence type="ECO:0000256" key="3">
    <source>
        <dbReference type="ARBA" id="ARBA00023098"/>
    </source>
</evidence>
<dbReference type="SUPFAM" id="SSF52151">
    <property type="entry name" value="FabD/lysophospholipase-like"/>
    <property type="match status" value="1"/>
</dbReference>
<feature type="active site" description="Proton acceptor" evidence="4">
    <location>
        <position position="158"/>
    </location>
</feature>
<evidence type="ECO:0000256" key="2">
    <source>
        <dbReference type="ARBA" id="ARBA00022963"/>
    </source>
</evidence>
<dbReference type="PROSITE" id="PS51635">
    <property type="entry name" value="PNPLA"/>
    <property type="match status" value="1"/>
</dbReference>
<name>A0A1M7FY39_9FIRM</name>
<dbReference type="PANTHER" id="PTHR14226:SF76">
    <property type="entry name" value="NTE FAMILY PROTEIN RSSA"/>
    <property type="match status" value="1"/>
</dbReference>
<dbReference type="Pfam" id="PF01734">
    <property type="entry name" value="Patatin"/>
    <property type="match status" value="1"/>
</dbReference>
<evidence type="ECO:0000259" key="5">
    <source>
        <dbReference type="PROSITE" id="PS51635"/>
    </source>
</evidence>
<organism evidence="6 7">
    <name type="scientific">Caldanaerovirga acetigignens</name>
    <dbReference type="NCBI Taxonomy" id="447595"/>
    <lineage>
        <taxon>Bacteria</taxon>
        <taxon>Bacillati</taxon>
        <taxon>Bacillota</taxon>
        <taxon>Clostridia</taxon>
        <taxon>Thermosediminibacterales</taxon>
        <taxon>Thermosediminibacteraceae</taxon>
        <taxon>Caldanaerovirga</taxon>
    </lineage>
</organism>
<dbReference type="EMBL" id="FRCR01000001">
    <property type="protein sequence ID" value="SHM08943.1"/>
    <property type="molecule type" value="Genomic_DNA"/>
</dbReference>
<evidence type="ECO:0000313" key="6">
    <source>
        <dbReference type="EMBL" id="SHM08943.1"/>
    </source>
</evidence>
<dbReference type="GO" id="GO:0016042">
    <property type="term" value="P:lipid catabolic process"/>
    <property type="evidence" value="ECO:0007669"/>
    <property type="project" value="UniProtKB-UniRule"/>
</dbReference>
<evidence type="ECO:0000256" key="1">
    <source>
        <dbReference type="ARBA" id="ARBA00022801"/>
    </source>
</evidence>
<comment type="caution">
    <text evidence="4">Lacks conserved residue(s) required for the propagation of feature annotation.</text>
</comment>
<proteinExistence type="predicted"/>
<reference evidence="7" key="1">
    <citation type="submission" date="2016-11" db="EMBL/GenBank/DDBJ databases">
        <authorList>
            <person name="Varghese N."/>
            <person name="Submissions S."/>
        </authorList>
    </citation>
    <scope>NUCLEOTIDE SEQUENCE [LARGE SCALE GENOMIC DNA]</scope>
    <source>
        <strain evidence="7">DSM 18802</strain>
    </source>
</reference>
<keyword evidence="7" id="KW-1185">Reference proteome</keyword>
<evidence type="ECO:0000313" key="7">
    <source>
        <dbReference type="Proteomes" id="UP000184375"/>
    </source>
</evidence>
<accession>A0A1M7FY39</accession>
<dbReference type="InterPro" id="IPR050301">
    <property type="entry name" value="NTE"/>
</dbReference>
<feature type="short sequence motif" description="DGA/G" evidence="4">
    <location>
        <begin position="158"/>
        <end position="160"/>
    </location>
</feature>
<sequence length="265" mass="28927">MRKDLEKRPKIGLALGAGAAKGYAHIGVLKVLEKYRIPIDIITGSSIGSLIGALYASGINLNYIESLAYHIKRRHFIDITFPRLGLIAGNKIEEMLRLLTKNRNFDELNIPLGVVATDLKSKRLVLLKEGNVALAVRASIAIPGIFCPVMADGMVLVDGGVLERVPGSAAREMGADVVIGVELGFSAGTSLSNIYDIIFQTFEVMGREIQFLKNYDCDVLITPNLENVNPLAFSEPEKCIKEGIRAAEAVLPQILTILGRRDEQR</sequence>
<dbReference type="PANTHER" id="PTHR14226">
    <property type="entry name" value="NEUROPATHY TARGET ESTERASE/SWISS CHEESE D.MELANOGASTER"/>
    <property type="match status" value="1"/>
</dbReference>
<keyword evidence="2 4" id="KW-0442">Lipid degradation</keyword>
<dbReference type="GO" id="GO:0016787">
    <property type="term" value="F:hydrolase activity"/>
    <property type="evidence" value="ECO:0007669"/>
    <property type="project" value="UniProtKB-UniRule"/>
</dbReference>
<dbReference type="Gene3D" id="3.40.1090.10">
    <property type="entry name" value="Cytosolic phospholipase A2 catalytic domain"/>
    <property type="match status" value="2"/>
</dbReference>